<dbReference type="EMBL" id="JAGDFX010000015">
    <property type="protein sequence ID" value="MBO1520406.1"/>
    <property type="molecule type" value="Genomic_DNA"/>
</dbReference>
<protein>
    <submittedName>
        <fullName evidence="1">Glutaminyl-peptide cyclotransferase</fullName>
    </submittedName>
</protein>
<dbReference type="Proteomes" id="UP000664882">
    <property type="component" value="Unassembled WGS sequence"/>
</dbReference>
<name>A0ABS3NII4_9GAMM</name>
<dbReference type="InterPro" id="IPR007788">
    <property type="entry name" value="QCT"/>
</dbReference>
<reference evidence="1 2" key="1">
    <citation type="submission" date="2021-03" db="EMBL/GenBank/DDBJ databases">
        <title>Oceanisphaera sp. nov., isolated from the intestine.</title>
        <authorList>
            <person name="Zhao L.-H."/>
            <person name="Shi L.-F."/>
        </authorList>
    </citation>
    <scope>NUCLEOTIDE SEQUENCE [LARGE SCALE GENOMIC DNA]</scope>
    <source>
        <strain evidence="1 2">DM8</strain>
    </source>
</reference>
<dbReference type="InterPro" id="IPR015943">
    <property type="entry name" value="WD40/YVTN_repeat-like_dom_sf"/>
</dbReference>
<evidence type="ECO:0000313" key="1">
    <source>
        <dbReference type="EMBL" id="MBO1520406.1"/>
    </source>
</evidence>
<gene>
    <name evidence="1" type="ORF">J3U76_12330</name>
</gene>
<dbReference type="Gene3D" id="2.130.10.10">
    <property type="entry name" value="YVTN repeat-like/Quinoprotein amine dehydrogenase"/>
    <property type="match status" value="1"/>
</dbReference>
<dbReference type="RefSeq" id="WP_208006282.1">
    <property type="nucleotide sequence ID" value="NZ_JAGDFX010000015.1"/>
</dbReference>
<dbReference type="InterPro" id="IPR011044">
    <property type="entry name" value="Quino_amine_DH_bsu"/>
</dbReference>
<accession>A0ABS3NII4</accession>
<comment type="caution">
    <text evidence="1">The sequence shown here is derived from an EMBL/GenBank/DDBJ whole genome shotgun (WGS) entry which is preliminary data.</text>
</comment>
<dbReference type="Pfam" id="PF05096">
    <property type="entry name" value="Glu_cyclase_2"/>
    <property type="match status" value="1"/>
</dbReference>
<evidence type="ECO:0000313" key="2">
    <source>
        <dbReference type="Proteomes" id="UP000664882"/>
    </source>
</evidence>
<dbReference type="PANTHER" id="PTHR31270:SF1">
    <property type="entry name" value="GLUTAMINYL-PEPTIDE CYCLOTRANSFERASE"/>
    <property type="match status" value="1"/>
</dbReference>
<keyword evidence="2" id="KW-1185">Reference proteome</keyword>
<dbReference type="PANTHER" id="PTHR31270">
    <property type="entry name" value="GLUTAMINYL-PEPTIDE CYCLOTRANSFERASE"/>
    <property type="match status" value="1"/>
</dbReference>
<sequence>MTVASPARAVEQLGVKVIERLPHDANAFTQGLHWHQGVFYESTGLYGASSLRKVNPLTGEVLASVELERAYFGEGLARVGQQLIQLTWRKGLALVYDLESLALVHTFEYSGEGWGLCFDGDNLWMSDGSSRLYQRDPHDFTMIKQLNVTLNKETVPQLNELACVGEHIYANVWKEPRLVRINKATGQVDAEIDASHLVAESGRRHPESVLNGITYDEQAQVFYLTGKRWPTVFKVQWQAPSKSRKP</sequence>
<proteinExistence type="predicted"/>
<dbReference type="SUPFAM" id="SSF50969">
    <property type="entry name" value="YVTN repeat-like/Quinoprotein amine dehydrogenase"/>
    <property type="match status" value="1"/>
</dbReference>
<organism evidence="1 2">
    <name type="scientific">Oceanisphaera pacifica</name>
    <dbReference type="NCBI Taxonomy" id="2818389"/>
    <lineage>
        <taxon>Bacteria</taxon>
        <taxon>Pseudomonadati</taxon>
        <taxon>Pseudomonadota</taxon>
        <taxon>Gammaproteobacteria</taxon>
        <taxon>Aeromonadales</taxon>
        <taxon>Aeromonadaceae</taxon>
        <taxon>Oceanisphaera</taxon>
    </lineage>
</organism>